<keyword evidence="6" id="KW-0413">Isomerase</keyword>
<dbReference type="InterPro" id="IPR013500">
    <property type="entry name" value="TopoI_cat_euk"/>
</dbReference>
<comment type="catalytic activity">
    <reaction evidence="1">
        <text>ATP-independent breakage of single-stranded DNA, followed by passage and rejoining.</text>
        <dbReference type="EC" id="5.6.2.1"/>
    </reaction>
</comment>
<evidence type="ECO:0000259" key="8">
    <source>
        <dbReference type="Pfam" id="PF21338"/>
    </source>
</evidence>
<dbReference type="InterPro" id="IPR014711">
    <property type="entry name" value="TopoI_cat_a-hlx-sub_euk"/>
</dbReference>
<dbReference type="EMBL" id="CP135443">
    <property type="protein sequence ID" value="WRY33661.1"/>
    <property type="molecule type" value="Genomic_DNA"/>
</dbReference>
<dbReference type="Pfam" id="PF21338">
    <property type="entry name" value="Top1B_N_bact"/>
    <property type="match status" value="1"/>
</dbReference>
<organism evidence="9 10">
    <name type="scientific">Thioclava litoralis</name>
    <dbReference type="NCBI Taxonomy" id="3076557"/>
    <lineage>
        <taxon>Bacteria</taxon>
        <taxon>Pseudomonadati</taxon>
        <taxon>Pseudomonadota</taxon>
        <taxon>Alphaproteobacteria</taxon>
        <taxon>Rhodobacterales</taxon>
        <taxon>Paracoccaceae</taxon>
        <taxon>Thioclava</taxon>
    </lineage>
</organism>
<dbReference type="PROSITE" id="PS52038">
    <property type="entry name" value="TOPO_IB_2"/>
    <property type="match status" value="1"/>
</dbReference>
<evidence type="ECO:0000256" key="6">
    <source>
        <dbReference type="ARBA" id="ARBA00023235"/>
    </source>
</evidence>
<accession>A0ABZ1E1H8</accession>
<evidence type="ECO:0000256" key="2">
    <source>
        <dbReference type="ARBA" id="ARBA00006645"/>
    </source>
</evidence>
<evidence type="ECO:0000256" key="3">
    <source>
        <dbReference type="ARBA" id="ARBA00012891"/>
    </source>
</evidence>
<evidence type="ECO:0000256" key="1">
    <source>
        <dbReference type="ARBA" id="ARBA00000213"/>
    </source>
</evidence>
<sequence length="341" mass="37220">MQAAYGPQMKMRAAPEDLPEGLCFYPDSRPGIARRRCGRGFSYTLPDGTTLARGPERARIEALGIPPAYEEVWISPRENGHLQATGLDARTRKQYRYHPLWSEARAAEKFETLAGFGHALPRIRRAVTRDLAEGPGEISFALAAAVLLIDRLAMRVGNAAYTQANGSYGALTLRRRQMRLCEDGLRLSYTAKGGKKIRRRLTDRKLLKVLDQARDLPGAELITWIDEDGAPRALGSDQLNAYLSDLGQGNFTAKTFRTWSGSLAAFEAAEAGGRTIKALSGAAAARLNNTPTVARNSYIHPKVIALAEAGRLPDLEPVKLRGLSAAEARLLALLESPETRG</sequence>
<evidence type="ECO:0000256" key="5">
    <source>
        <dbReference type="ARBA" id="ARBA00023125"/>
    </source>
</evidence>
<dbReference type="SUPFAM" id="SSF55869">
    <property type="entry name" value="DNA topoisomerase I domain"/>
    <property type="match status" value="1"/>
</dbReference>
<evidence type="ECO:0000256" key="4">
    <source>
        <dbReference type="ARBA" id="ARBA00023029"/>
    </source>
</evidence>
<proteinExistence type="inferred from homology"/>
<evidence type="ECO:0000259" key="7">
    <source>
        <dbReference type="Pfam" id="PF01028"/>
    </source>
</evidence>
<dbReference type="InterPro" id="IPR035447">
    <property type="entry name" value="DNA_topo_I_N_sf"/>
</dbReference>
<gene>
    <name evidence="9" type="ORF">RPE78_13435</name>
</gene>
<keyword evidence="5" id="KW-0238">DNA-binding</keyword>
<dbReference type="Gene3D" id="1.10.132.120">
    <property type="match status" value="1"/>
</dbReference>
<feature type="domain" description="DNA topoisomerase IB N-terminal" evidence="8">
    <location>
        <begin position="40"/>
        <end position="88"/>
    </location>
</feature>
<comment type="similarity">
    <text evidence="2">Belongs to the type IB topoisomerase family.</text>
</comment>
<name>A0ABZ1E1H8_9RHOB</name>
<dbReference type="InterPro" id="IPR011010">
    <property type="entry name" value="DNA_brk_join_enz"/>
</dbReference>
<feature type="domain" description="DNA topoisomerase I catalytic core eukaryotic-type" evidence="7">
    <location>
        <begin position="105"/>
        <end position="268"/>
    </location>
</feature>
<dbReference type="InterPro" id="IPR001631">
    <property type="entry name" value="TopoI"/>
</dbReference>
<dbReference type="RefSeq" id="WP_406720842.1">
    <property type="nucleotide sequence ID" value="NZ_CP135443.1"/>
</dbReference>
<dbReference type="Gene3D" id="3.30.66.10">
    <property type="entry name" value="DNA topoisomerase I domain"/>
    <property type="match status" value="1"/>
</dbReference>
<evidence type="ECO:0000313" key="9">
    <source>
        <dbReference type="EMBL" id="WRY33661.1"/>
    </source>
</evidence>
<dbReference type="Pfam" id="PF01028">
    <property type="entry name" value="Topoisom_I"/>
    <property type="match status" value="1"/>
</dbReference>
<protein>
    <recommendedName>
        <fullName evidence="3">DNA topoisomerase</fullName>
        <ecNumber evidence="3">5.6.2.1</ecNumber>
    </recommendedName>
</protein>
<dbReference type="InterPro" id="IPR049331">
    <property type="entry name" value="Top1B_N_bact"/>
</dbReference>
<dbReference type="Gene3D" id="3.90.15.10">
    <property type="entry name" value="Topoisomerase I, Chain A, domain 3"/>
    <property type="match status" value="1"/>
</dbReference>
<dbReference type="EC" id="5.6.2.1" evidence="3"/>
<dbReference type="PRINTS" id="PR00416">
    <property type="entry name" value="EUTPISMRASEI"/>
</dbReference>
<evidence type="ECO:0000313" key="10">
    <source>
        <dbReference type="Proteomes" id="UP001623290"/>
    </source>
</evidence>
<reference evidence="9 10" key="1">
    <citation type="submission" date="2023-09" db="EMBL/GenBank/DDBJ databases">
        <title>Thioclava shenzhenensis sp. nov., a multidrug resistant bacteria-antagonizing species isolated from coastal seawater.</title>
        <authorList>
            <person name="Long M."/>
        </authorList>
    </citation>
    <scope>NUCLEOTIDE SEQUENCE [LARGE SCALE GENOMIC DNA]</scope>
    <source>
        <strain evidence="9 10">FTW29</strain>
    </source>
</reference>
<dbReference type="Proteomes" id="UP001623290">
    <property type="component" value="Chromosome"/>
</dbReference>
<keyword evidence="10" id="KW-1185">Reference proteome</keyword>
<dbReference type="SUPFAM" id="SSF56349">
    <property type="entry name" value="DNA breaking-rejoining enzymes"/>
    <property type="match status" value="1"/>
</dbReference>
<keyword evidence="4" id="KW-0799">Topoisomerase</keyword>